<reference evidence="6" key="2">
    <citation type="submission" date="2021-04" db="EMBL/GenBank/DDBJ databases">
        <authorList>
            <person name="Gilroy R."/>
        </authorList>
    </citation>
    <scope>NUCLEOTIDE SEQUENCE</scope>
    <source>
        <strain evidence="6">ChiGjej4B4-12881</strain>
    </source>
</reference>
<dbReference type="InterPro" id="IPR017555">
    <property type="entry name" value="TriPribosyl-deP-CoA_syn"/>
</dbReference>
<dbReference type="GO" id="GO:0005524">
    <property type="term" value="F:ATP binding"/>
    <property type="evidence" value="ECO:0007669"/>
    <property type="project" value="UniProtKB-KW"/>
</dbReference>
<evidence type="ECO:0000256" key="2">
    <source>
        <dbReference type="ARBA" id="ARBA00022679"/>
    </source>
</evidence>
<name>A0A9D1W4D8_9FIRM</name>
<dbReference type="Gene3D" id="1.10.4200.10">
    <property type="entry name" value="Triphosphoribosyl-dephospho-CoA protein"/>
    <property type="match status" value="1"/>
</dbReference>
<evidence type="ECO:0000256" key="1">
    <source>
        <dbReference type="ARBA" id="ARBA00001210"/>
    </source>
</evidence>
<evidence type="ECO:0000313" key="7">
    <source>
        <dbReference type="Proteomes" id="UP000886780"/>
    </source>
</evidence>
<dbReference type="AlphaFoldDB" id="A0A9D1W4D8"/>
<evidence type="ECO:0000256" key="4">
    <source>
        <dbReference type="ARBA" id="ARBA00022840"/>
    </source>
</evidence>
<dbReference type="HAMAP" id="MF_00397">
    <property type="entry name" value="CitG"/>
    <property type="match status" value="1"/>
</dbReference>
<keyword evidence="6" id="KW-0328">Glycosyltransferase</keyword>
<dbReference type="PANTHER" id="PTHR30201:SF2">
    <property type="entry name" value="2-(5''-TRIPHOSPHORIBOSYL)-3'-DEPHOSPHOCOENZYME-A SYNTHASE"/>
    <property type="match status" value="1"/>
</dbReference>
<comment type="caution">
    <text evidence="6">The sequence shown here is derived from an EMBL/GenBank/DDBJ whole genome shotgun (WGS) entry which is preliminary data.</text>
</comment>
<dbReference type="Proteomes" id="UP000886780">
    <property type="component" value="Unassembled WGS sequence"/>
</dbReference>
<dbReference type="GO" id="GO:0051191">
    <property type="term" value="P:prosthetic group biosynthetic process"/>
    <property type="evidence" value="ECO:0007669"/>
    <property type="project" value="TreeGrafter"/>
</dbReference>
<reference evidence="6" key="1">
    <citation type="journal article" date="2021" name="PeerJ">
        <title>Extensive microbial diversity within the chicken gut microbiome revealed by metagenomics and culture.</title>
        <authorList>
            <person name="Gilroy R."/>
            <person name="Ravi A."/>
            <person name="Getino M."/>
            <person name="Pursley I."/>
            <person name="Horton D.L."/>
            <person name="Alikhan N.F."/>
            <person name="Baker D."/>
            <person name="Gharbi K."/>
            <person name="Hall N."/>
            <person name="Watson M."/>
            <person name="Adriaenssens E.M."/>
            <person name="Foster-Nyarko E."/>
            <person name="Jarju S."/>
            <person name="Secka A."/>
            <person name="Antonio M."/>
            <person name="Oren A."/>
            <person name="Chaudhuri R.R."/>
            <person name="La Ragione R."/>
            <person name="Hildebrand F."/>
            <person name="Pallen M.J."/>
        </authorList>
    </citation>
    <scope>NUCLEOTIDE SEQUENCE</scope>
    <source>
        <strain evidence="6">ChiGjej4B4-12881</strain>
    </source>
</reference>
<comment type="catalytic activity">
    <reaction evidence="1 5">
        <text>3'-dephospho-CoA + ATP = 2'-(5''-triphospho-alpha-D-ribosyl)-3'-dephospho-CoA + adenine</text>
        <dbReference type="Rhea" id="RHEA:15117"/>
        <dbReference type="ChEBI" id="CHEBI:16708"/>
        <dbReference type="ChEBI" id="CHEBI:30616"/>
        <dbReference type="ChEBI" id="CHEBI:57328"/>
        <dbReference type="ChEBI" id="CHEBI:61378"/>
        <dbReference type="EC" id="2.4.2.52"/>
    </reaction>
</comment>
<proteinExistence type="inferred from homology"/>
<dbReference type="InterPro" id="IPR017551">
    <property type="entry name" value="TriPribosyl-deP-CoA_syn_CitG"/>
</dbReference>
<gene>
    <name evidence="6" type="primary">mdcB</name>
    <name evidence="5" type="synonym">citG</name>
    <name evidence="6" type="ORF">IAA28_06385</name>
</gene>
<evidence type="ECO:0000256" key="5">
    <source>
        <dbReference type="HAMAP-Rule" id="MF_00397"/>
    </source>
</evidence>
<dbReference type="EMBL" id="DXEU01000110">
    <property type="protein sequence ID" value="HIX52415.1"/>
    <property type="molecule type" value="Genomic_DNA"/>
</dbReference>
<keyword evidence="3 5" id="KW-0547">Nucleotide-binding</keyword>
<organism evidence="6 7">
    <name type="scientific">Candidatus Lachnoclostridium stercoripullorum</name>
    <dbReference type="NCBI Taxonomy" id="2838635"/>
    <lineage>
        <taxon>Bacteria</taxon>
        <taxon>Bacillati</taxon>
        <taxon>Bacillota</taxon>
        <taxon>Clostridia</taxon>
        <taxon>Lachnospirales</taxon>
        <taxon>Lachnospiraceae</taxon>
    </lineage>
</organism>
<dbReference type="PANTHER" id="PTHR30201">
    <property type="entry name" value="TRIPHOSPHORIBOSYL-DEPHOSPHO-COA SYNTHASE"/>
    <property type="match status" value="1"/>
</dbReference>
<keyword evidence="2 5" id="KW-0808">Transferase</keyword>
<dbReference type="InterPro" id="IPR002736">
    <property type="entry name" value="CitG"/>
</dbReference>
<evidence type="ECO:0000313" key="6">
    <source>
        <dbReference type="EMBL" id="HIX52415.1"/>
    </source>
</evidence>
<evidence type="ECO:0000256" key="3">
    <source>
        <dbReference type="ARBA" id="ARBA00022741"/>
    </source>
</evidence>
<dbReference type="EC" id="2.4.2.52" evidence="5"/>
<protein>
    <recommendedName>
        <fullName evidence="5">Probable 2-(5''-triphosphoribosyl)-3'-dephosphocoenzyme-A synthase</fullName>
        <shortName evidence="5">2-(5''-triphosphoribosyl)-3'-dephospho-CoA synthase</shortName>
        <ecNumber evidence="5">2.4.2.52</ecNumber>
    </recommendedName>
</protein>
<dbReference type="GO" id="GO:0016757">
    <property type="term" value="F:glycosyltransferase activity"/>
    <property type="evidence" value="ECO:0007669"/>
    <property type="project" value="UniProtKB-KW"/>
</dbReference>
<dbReference type="Pfam" id="PF01874">
    <property type="entry name" value="CitG"/>
    <property type="match status" value="1"/>
</dbReference>
<sequence length="299" mass="32123">MREAAASIRRTVSAAALNALIAEVETTPKPGLVDLRDTGSHRDMDCETFRRSAVAVAPFLGEMADLGYGWDGGLPDLFAAIRPVGVRAERSMFAATGGVNTHKGAIFSLGILSAASGHCRKRCGRFLPEIILSLSGDMVREAMEADFAAMSQRVPVTHGEKLFARYGCRGIRGEAADGFPAIRDTALPVLREGLAAGRDRNRVYLQVLLSLMAAVEDTNILTRSDLETLRWSREQAAEFLRAGGAYHPDGLSRLEEMNRAFIAKNISPGGCADLLAGAIFLHSLEESALSSPEGESVLY</sequence>
<accession>A0A9D1W4D8</accession>
<dbReference type="NCBIfam" id="TIGR03132">
    <property type="entry name" value="malonate_mdcB"/>
    <property type="match status" value="1"/>
</dbReference>
<dbReference type="NCBIfam" id="TIGR03125">
    <property type="entry name" value="citrate_citG"/>
    <property type="match status" value="1"/>
</dbReference>
<dbReference type="GO" id="GO:0046917">
    <property type="term" value="F:triphosphoribosyl-dephospho-CoA synthase activity"/>
    <property type="evidence" value="ECO:0007669"/>
    <property type="project" value="UniProtKB-UniRule"/>
</dbReference>
<keyword evidence="4 5" id="KW-0067">ATP-binding</keyword>
<comment type="similarity">
    <text evidence="5">Belongs to the CitG/MdcB family.</text>
</comment>